<name>A0AAP9R005_KLEAE</name>
<dbReference type="InterPro" id="IPR016032">
    <property type="entry name" value="Sig_transdc_resp-reg_C-effctor"/>
</dbReference>
<dbReference type="GO" id="GO:0006355">
    <property type="term" value="P:regulation of DNA-templated transcription"/>
    <property type="evidence" value="ECO:0007669"/>
    <property type="project" value="InterPro"/>
</dbReference>
<protein>
    <submittedName>
        <fullName evidence="4">Winged helix-turn-helix domain-containing protein</fullName>
    </submittedName>
</protein>
<organism evidence="4 5">
    <name type="scientific">Klebsiella aerogenes</name>
    <name type="common">Enterobacter aerogenes</name>
    <dbReference type="NCBI Taxonomy" id="548"/>
    <lineage>
        <taxon>Bacteria</taxon>
        <taxon>Pseudomonadati</taxon>
        <taxon>Pseudomonadota</taxon>
        <taxon>Gammaproteobacteria</taxon>
        <taxon>Enterobacterales</taxon>
        <taxon>Enterobacteriaceae</taxon>
        <taxon>Klebsiella/Raoultella group</taxon>
        <taxon>Klebsiella</taxon>
    </lineage>
</organism>
<dbReference type="EMBL" id="CP055904">
    <property type="protein sequence ID" value="QMR42077.1"/>
    <property type="molecule type" value="Genomic_DNA"/>
</dbReference>
<evidence type="ECO:0000313" key="4">
    <source>
        <dbReference type="EMBL" id="QMR42077.1"/>
    </source>
</evidence>
<feature type="domain" description="OmpR/PhoB-type" evidence="3">
    <location>
        <begin position="9"/>
        <end position="112"/>
    </location>
</feature>
<evidence type="ECO:0000313" key="5">
    <source>
        <dbReference type="Proteomes" id="UP000514462"/>
    </source>
</evidence>
<dbReference type="PROSITE" id="PS51755">
    <property type="entry name" value="OMPR_PHOB"/>
    <property type="match status" value="1"/>
</dbReference>
<dbReference type="Pfam" id="PF00486">
    <property type="entry name" value="Trans_reg_C"/>
    <property type="match status" value="1"/>
</dbReference>
<dbReference type="Gene3D" id="1.10.10.10">
    <property type="entry name" value="Winged helix-like DNA-binding domain superfamily/Winged helix DNA-binding domain"/>
    <property type="match status" value="1"/>
</dbReference>
<dbReference type="AlphaFoldDB" id="A0AAP9R005"/>
<dbReference type="GO" id="GO:0003677">
    <property type="term" value="F:DNA binding"/>
    <property type="evidence" value="ECO:0007669"/>
    <property type="project" value="UniProtKB-UniRule"/>
</dbReference>
<feature type="DNA-binding region" description="OmpR/PhoB-type" evidence="2">
    <location>
        <begin position="9"/>
        <end position="112"/>
    </location>
</feature>
<dbReference type="InterPro" id="IPR001867">
    <property type="entry name" value="OmpR/PhoB-type_DNA-bd"/>
</dbReference>
<gene>
    <name evidence="4" type="ORF">HV331_22410</name>
</gene>
<keyword evidence="1 2" id="KW-0238">DNA-binding</keyword>
<evidence type="ECO:0000259" key="3">
    <source>
        <dbReference type="PROSITE" id="PS51755"/>
    </source>
</evidence>
<sequence length="145" mass="17166">MIIGSALLGYQLEDDFFYFLKYREIATISGNRKNIRLRKTMACLIEYLFAHGLERIVSDEELMVHVWEKNDLRPSSQRLWQVMQNLRRILKDAGIEQDIILRVKTQGYYINSHYVTTIYSVKSHKSFCQNDDATVQFCEISELNY</sequence>
<dbReference type="GO" id="GO:0000160">
    <property type="term" value="P:phosphorelay signal transduction system"/>
    <property type="evidence" value="ECO:0007669"/>
    <property type="project" value="InterPro"/>
</dbReference>
<accession>A0AAP9R005</accession>
<evidence type="ECO:0000256" key="1">
    <source>
        <dbReference type="ARBA" id="ARBA00023125"/>
    </source>
</evidence>
<dbReference type="SMART" id="SM00862">
    <property type="entry name" value="Trans_reg_C"/>
    <property type="match status" value="1"/>
</dbReference>
<dbReference type="Proteomes" id="UP000514462">
    <property type="component" value="Chromosome"/>
</dbReference>
<evidence type="ECO:0000256" key="2">
    <source>
        <dbReference type="PROSITE-ProRule" id="PRU01091"/>
    </source>
</evidence>
<dbReference type="RefSeq" id="WP_045382457.1">
    <property type="nucleotide sequence ID" value="NZ_CAYAFT010000003.1"/>
</dbReference>
<dbReference type="SUPFAM" id="SSF46894">
    <property type="entry name" value="C-terminal effector domain of the bipartite response regulators"/>
    <property type="match status" value="1"/>
</dbReference>
<dbReference type="InterPro" id="IPR036388">
    <property type="entry name" value="WH-like_DNA-bd_sf"/>
</dbReference>
<reference evidence="5" key="1">
    <citation type="submission" date="2020-06" db="EMBL/GenBank/DDBJ databases">
        <title>REHAB project genomes.</title>
        <authorList>
            <person name="Shaw L.P."/>
        </authorList>
    </citation>
    <scope>NUCLEOTIDE SEQUENCE [LARGE SCALE GENOMIC DNA]</scope>
    <source>
        <strain evidence="5">RHBSTW-00938</strain>
    </source>
</reference>
<proteinExistence type="predicted"/>